<evidence type="ECO:0000256" key="1">
    <source>
        <dbReference type="SAM" id="Phobius"/>
    </source>
</evidence>
<accession>A0A8S5VBP9</accession>
<feature type="transmembrane region" description="Helical" evidence="1">
    <location>
        <begin position="50"/>
        <end position="69"/>
    </location>
</feature>
<keyword evidence="1" id="KW-0472">Membrane</keyword>
<reference evidence="2" key="1">
    <citation type="journal article" date="2021" name="Proc. Natl. Acad. Sci. U.S.A.">
        <title>A Catalog of Tens of Thousands of Viruses from Human Metagenomes Reveals Hidden Associations with Chronic Diseases.</title>
        <authorList>
            <person name="Tisza M.J."/>
            <person name="Buck C.B."/>
        </authorList>
    </citation>
    <scope>NUCLEOTIDE SEQUENCE</scope>
    <source>
        <strain evidence="2">CtmJp3</strain>
    </source>
</reference>
<keyword evidence="1" id="KW-0812">Transmembrane</keyword>
<organism evidence="2">
    <name type="scientific">Siphoviridae sp. ctmJp3</name>
    <dbReference type="NCBI Taxonomy" id="2825650"/>
    <lineage>
        <taxon>Viruses</taxon>
        <taxon>Duplodnaviria</taxon>
        <taxon>Heunggongvirae</taxon>
        <taxon>Uroviricota</taxon>
        <taxon>Caudoviricetes</taxon>
    </lineage>
</organism>
<feature type="transmembrane region" description="Helical" evidence="1">
    <location>
        <begin position="20"/>
        <end position="38"/>
    </location>
</feature>
<keyword evidence="1" id="KW-1133">Transmembrane helix</keyword>
<name>A0A8S5VBP9_9CAUD</name>
<sequence length="85" mass="9174">MTDSDFRNEDDAPTADKPRMASILLLALAAGLCLWVLFGTDACHHPLEHVAAFVWLTMAIPPIAMAWAAGRRPDLAARVESMLGA</sequence>
<dbReference type="EMBL" id="BK016238">
    <property type="protein sequence ID" value="DAG04120.1"/>
    <property type="molecule type" value="Genomic_DNA"/>
</dbReference>
<evidence type="ECO:0000313" key="2">
    <source>
        <dbReference type="EMBL" id="DAG04120.1"/>
    </source>
</evidence>
<protein>
    <submittedName>
        <fullName evidence="2">Uncharacterized protein</fullName>
    </submittedName>
</protein>
<proteinExistence type="predicted"/>